<dbReference type="InterPro" id="IPR005829">
    <property type="entry name" value="Sugar_transporter_CS"/>
</dbReference>
<keyword evidence="4 5" id="KW-0472">Membrane</keyword>
<dbReference type="InterPro" id="IPR050549">
    <property type="entry name" value="MFS_Trehalose_Transporter"/>
</dbReference>
<gene>
    <name evidence="6" type="primary">Tret1_13</name>
    <name evidence="6" type="ORF">E2C01_000219</name>
</gene>
<keyword evidence="7" id="KW-1185">Reference proteome</keyword>
<dbReference type="InterPro" id="IPR036259">
    <property type="entry name" value="MFS_trans_sf"/>
</dbReference>
<evidence type="ECO:0000256" key="5">
    <source>
        <dbReference type="SAM" id="Phobius"/>
    </source>
</evidence>
<dbReference type="SUPFAM" id="SSF103473">
    <property type="entry name" value="MFS general substrate transporter"/>
    <property type="match status" value="1"/>
</dbReference>
<dbReference type="OrthoDB" id="6133115at2759"/>
<comment type="subcellular location">
    <subcellularLocation>
        <location evidence="1">Membrane</location>
        <topology evidence="1">Multi-pass membrane protein</topology>
    </subcellularLocation>
</comment>
<dbReference type="PANTHER" id="PTHR48021">
    <property type="match status" value="1"/>
</dbReference>
<feature type="transmembrane region" description="Helical" evidence="5">
    <location>
        <begin position="151"/>
        <end position="172"/>
    </location>
</feature>
<organism evidence="6 7">
    <name type="scientific">Portunus trituberculatus</name>
    <name type="common">Swimming crab</name>
    <name type="synonym">Neptunus trituberculatus</name>
    <dbReference type="NCBI Taxonomy" id="210409"/>
    <lineage>
        <taxon>Eukaryota</taxon>
        <taxon>Metazoa</taxon>
        <taxon>Ecdysozoa</taxon>
        <taxon>Arthropoda</taxon>
        <taxon>Crustacea</taxon>
        <taxon>Multicrustacea</taxon>
        <taxon>Malacostraca</taxon>
        <taxon>Eumalacostraca</taxon>
        <taxon>Eucarida</taxon>
        <taxon>Decapoda</taxon>
        <taxon>Pleocyemata</taxon>
        <taxon>Brachyura</taxon>
        <taxon>Eubrachyura</taxon>
        <taxon>Portunoidea</taxon>
        <taxon>Portunidae</taxon>
        <taxon>Portuninae</taxon>
        <taxon>Portunus</taxon>
    </lineage>
</organism>
<protein>
    <submittedName>
        <fullName evidence="6">Facilitated trehalose transporter Tret1</fullName>
    </submittedName>
</protein>
<name>A0A5B7CEC5_PORTR</name>
<evidence type="ECO:0000256" key="3">
    <source>
        <dbReference type="ARBA" id="ARBA00022989"/>
    </source>
</evidence>
<reference evidence="6 7" key="1">
    <citation type="submission" date="2019-05" db="EMBL/GenBank/DDBJ databases">
        <title>Another draft genome of Portunus trituberculatus and its Hox gene families provides insights of decapod evolution.</title>
        <authorList>
            <person name="Jeong J.-H."/>
            <person name="Song I."/>
            <person name="Kim S."/>
            <person name="Choi T."/>
            <person name="Kim D."/>
            <person name="Ryu S."/>
            <person name="Kim W."/>
        </authorList>
    </citation>
    <scope>NUCLEOTIDE SEQUENCE [LARGE SCALE GENOMIC DNA]</scope>
    <source>
        <tissue evidence="6">Muscle</tissue>
    </source>
</reference>
<dbReference type="Proteomes" id="UP000324222">
    <property type="component" value="Unassembled WGS sequence"/>
</dbReference>
<accession>A0A5B7CEC5</accession>
<comment type="caution">
    <text evidence="6">The sequence shown here is derived from an EMBL/GenBank/DDBJ whole genome shotgun (WGS) entry which is preliminary data.</text>
</comment>
<proteinExistence type="predicted"/>
<keyword evidence="2 5" id="KW-0812">Transmembrane</keyword>
<dbReference type="GO" id="GO:0022857">
    <property type="term" value="F:transmembrane transporter activity"/>
    <property type="evidence" value="ECO:0007669"/>
    <property type="project" value="InterPro"/>
</dbReference>
<evidence type="ECO:0000313" key="7">
    <source>
        <dbReference type="Proteomes" id="UP000324222"/>
    </source>
</evidence>
<dbReference type="PROSITE" id="PS00217">
    <property type="entry name" value="SUGAR_TRANSPORT_2"/>
    <property type="match status" value="1"/>
</dbReference>
<evidence type="ECO:0000256" key="2">
    <source>
        <dbReference type="ARBA" id="ARBA00022692"/>
    </source>
</evidence>
<dbReference type="Pfam" id="PF00083">
    <property type="entry name" value="Sugar_tr"/>
    <property type="match status" value="1"/>
</dbReference>
<dbReference type="Gene3D" id="1.20.1250.20">
    <property type="entry name" value="MFS general substrate transporter like domains"/>
    <property type="match status" value="1"/>
</dbReference>
<sequence length="317" mass="34038">MTQEPVDDGEVVVVVPRRTVHMDELFPGAKPLTDSSPSLHKREILAACVMGLSTFSGGTLEGFTSPALPTLLQKTSCPQNASDFDLNSTVEEPYCDSIGSGAVNGSITSDVGNLHLTEEVRFMTGVSVGIVTSAAPVYISEVAHSSIRGALSCVVQLGVNLGIFTVALLGTFVGWQGLAAFGALTVVVYFLATLFIPNSPVWLVSMERQDAARDVLTYLRGPQYCVEYDLQQMISTKVNQQTYSWKDILKQRSCLLPLGVVGLVTVVNRCSGYNAIITYCATFLHQAVPAVSEYWAANGVTLMQVCICLFVITGPEP</sequence>
<dbReference type="PANTHER" id="PTHR48021:SF1">
    <property type="entry name" value="GH07001P-RELATED"/>
    <property type="match status" value="1"/>
</dbReference>
<keyword evidence="3 5" id="KW-1133">Transmembrane helix</keyword>
<dbReference type="AlphaFoldDB" id="A0A5B7CEC5"/>
<dbReference type="EMBL" id="VSRR010000005">
    <property type="protein sequence ID" value="MPC07655.1"/>
    <property type="molecule type" value="Genomic_DNA"/>
</dbReference>
<dbReference type="GO" id="GO:0016020">
    <property type="term" value="C:membrane"/>
    <property type="evidence" value="ECO:0007669"/>
    <property type="project" value="UniProtKB-SubCell"/>
</dbReference>
<feature type="transmembrane region" description="Helical" evidence="5">
    <location>
        <begin position="178"/>
        <end position="196"/>
    </location>
</feature>
<dbReference type="InterPro" id="IPR005828">
    <property type="entry name" value="MFS_sugar_transport-like"/>
</dbReference>
<evidence type="ECO:0000256" key="1">
    <source>
        <dbReference type="ARBA" id="ARBA00004141"/>
    </source>
</evidence>
<evidence type="ECO:0000313" key="6">
    <source>
        <dbReference type="EMBL" id="MPC07655.1"/>
    </source>
</evidence>
<evidence type="ECO:0000256" key="4">
    <source>
        <dbReference type="ARBA" id="ARBA00023136"/>
    </source>
</evidence>